<feature type="compositionally biased region" description="Polar residues" evidence="1">
    <location>
        <begin position="85"/>
        <end position="103"/>
    </location>
</feature>
<dbReference type="Pfam" id="PF13717">
    <property type="entry name" value="Zn_ribbon_4"/>
    <property type="match status" value="1"/>
</dbReference>
<organism evidence="3">
    <name type="scientific">marine metagenome</name>
    <dbReference type="NCBI Taxonomy" id="408172"/>
    <lineage>
        <taxon>unclassified sequences</taxon>
        <taxon>metagenomes</taxon>
        <taxon>ecological metagenomes</taxon>
    </lineage>
</organism>
<dbReference type="EMBL" id="UINC01052019">
    <property type="protein sequence ID" value="SVB66847.1"/>
    <property type="molecule type" value="Genomic_DNA"/>
</dbReference>
<proteinExistence type="predicted"/>
<feature type="domain" description="Zinc finger/thioredoxin putative" evidence="2">
    <location>
        <begin position="1"/>
        <end position="35"/>
    </location>
</feature>
<evidence type="ECO:0000256" key="1">
    <source>
        <dbReference type="SAM" id="MobiDB-lite"/>
    </source>
</evidence>
<gene>
    <name evidence="3" type="ORF">METZ01_LOCUS219701</name>
</gene>
<accession>A0A382FX84</accession>
<dbReference type="NCBIfam" id="TIGR02098">
    <property type="entry name" value="MJ0042_CXXC"/>
    <property type="match status" value="1"/>
</dbReference>
<sequence>MIVSCPACQTRFHVPANALGKAGRKVRCANCGKTWHQMPIEEAKARVPQPAMEEAIPGPDDKFLQGDSGDDVYEFGDEELENPAANETSRQKSTTIEKSTNSDKALPEHQEENTGGGHGLVGWLV</sequence>
<name>A0A382FX84_9ZZZZ</name>
<protein>
    <recommendedName>
        <fullName evidence="2">Zinc finger/thioredoxin putative domain-containing protein</fullName>
    </recommendedName>
</protein>
<feature type="region of interest" description="Disordered" evidence="1">
    <location>
        <begin position="42"/>
        <end position="125"/>
    </location>
</feature>
<reference evidence="3" key="1">
    <citation type="submission" date="2018-05" db="EMBL/GenBank/DDBJ databases">
        <authorList>
            <person name="Lanie J.A."/>
            <person name="Ng W.-L."/>
            <person name="Kazmierczak K.M."/>
            <person name="Andrzejewski T.M."/>
            <person name="Davidsen T.M."/>
            <person name="Wayne K.J."/>
            <person name="Tettelin H."/>
            <person name="Glass J.I."/>
            <person name="Rusch D."/>
            <person name="Podicherti R."/>
            <person name="Tsui H.-C.T."/>
            <person name="Winkler M.E."/>
        </authorList>
    </citation>
    <scope>NUCLEOTIDE SEQUENCE</scope>
</reference>
<feature type="compositionally biased region" description="Gly residues" evidence="1">
    <location>
        <begin position="114"/>
        <end position="125"/>
    </location>
</feature>
<feature type="compositionally biased region" description="Acidic residues" evidence="1">
    <location>
        <begin position="68"/>
        <end position="81"/>
    </location>
</feature>
<evidence type="ECO:0000259" key="2">
    <source>
        <dbReference type="Pfam" id="PF13717"/>
    </source>
</evidence>
<feature type="non-terminal residue" evidence="3">
    <location>
        <position position="125"/>
    </location>
</feature>
<dbReference type="InterPro" id="IPR011723">
    <property type="entry name" value="Znf/thioredoxin_put"/>
</dbReference>
<evidence type="ECO:0000313" key="3">
    <source>
        <dbReference type="EMBL" id="SVB66847.1"/>
    </source>
</evidence>
<dbReference type="AlphaFoldDB" id="A0A382FX84"/>